<comment type="caution">
    <text evidence="1">The sequence shown here is derived from an EMBL/GenBank/DDBJ whole genome shotgun (WGS) entry which is preliminary data.</text>
</comment>
<organism evidence="1 2">
    <name type="scientific">Leifsonia stereocauli</name>
    <dbReference type="NCBI Taxonomy" id="3134136"/>
    <lineage>
        <taxon>Bacteria</taxon>
        <taxon>Bacillati</taxon>
        <taxon>Actinomycetota</taxon>
        <taxon>Actinomycetes</taxon>
        <taxon>Micrococcales</taxon>
        <taxon>Microbacteriaceae</taxon>
        <taxon>Leifsonia</taxon>
    </lineage>
</organism>
<dbReference type="InterPro" id="IPR016888">
    <property type="entry name" value="UCP028498"/>
</dbReference>
<name>A0ABU9W2C1_9MICO</name>
<dbReference type="RefSeq" id="WP_342110832.1">
    <property type="nucleotide sequence ID" value="NZ_JBCAUN010000001.1"/>
</dbReference>
<reference evidence="1 2" key="1">
    <citation type="submission" date="2024-03" db="EMBL/GenBank/DDBJ databases">
        <title>YIM 134122 draft genome.</title>
        <authorList>
            <person name="Zuo S."/>
            <person name="Xiong L."/>
        </authorList>
    </citation>
    <scope>NUCLEOTIDE SEQUENCE [LARGE SCALE GENOMIC DNA]</scope>
    <source>
        <strain evidence="1 2">YIM 134122</strain>
    </source>
</reference>
<gene>
    <name evidence="1" type="ORF">WJX64_00735</name>
</gene>
<dbReference type="Pfam" id="PF10012">
    <property type="entry name" value="DUF2255"/>
    <property type="match status" value="1"/>
</dbReference>
<dbReference type="EMBL" id="JBCLVG010000001">
    <property type="protein sequence ID" value="MEN1945064.1"/>
    <property type="molecule type" value="Genomic_DNA"/>
</dbReference>
<keyword evidence="2" id="KW-1185">Reference proteome</keyword>
<dbReference type="Proteomes" id="UP001425155">
    <property type="component" value="Unassembled WGS sequence"/>
</dbReference>
<sequence length="121" mass="13396">MAEWTEAELDSIDRARELRIAGRRTDGTLRKLVIIWHVRVDDAIYVRSVNGPEAAWFRGTQVQGRGRIESGGVSMDVAFTRDDTRDAEIDAAYRDKYGNGASVQAIVSAQALSTTLRVDPS</sequence>
<accession>A0ABU9W2C1</accession>
<evidence type="ECO:0000313" key="1">
    <source>
        <dbReference type="EMBL" id="MEN1945064.1"/>
    </source>
</evidence>
<evidence type="ECO:0000313" key="2">
    <source>
        <dbReference type="Proteomes" id="UP001425155"/>
    </source>
</evidence>
<proteinExistence type="predicted"/>
<protein>
    <submittedName>
        <fullName evidence="1">DUF2255 family protein</fullName>
    </submittedName>
</protein>